<accession>A0ABW1SAM9</accession>
<dbReference type="RefSeq" id="WP_377378974.1">
    <property type="nucleotide sequence ID" value="NZ_JBHSSW010000012.1"/>
</dbReference>
<dbReference type="Proteomes" id="UP001596303">
    <property type="component" value="Unassembled WGS sequence"/>
</dbReference>
<keyword evidence="2" id="KW-1185">Reference proteome</keyword>
<organism evidence="1 2">
    <name type="scientific">Ponticaulis profundi</name>
    <dbReference type="NCBI Taxonomy" id="2665222"/>
    <lineage>
        <taxon>Bacteria</taxon>
        <taxon>Pseudomonadati</taxon>
        <taxon>Pseudomonadota</taxon>
        <taxon>Alphaproteobacteria</taxon>
        <taxon>Hyphomonadales</taxon>
        <taxon>Hyphomonadaceae</taxon>
        <taxon>Ponticaulis</taxon>
    </lineage>
</organism>
<name>A0ABW1SAM9_9PROT</name>
<sequence>MSRFDELVETVDAYQARAAENYDRIRKLAVDLKEGFCAYLGTKDGVCVHLVPPVGQFKPMTDLERAFSIPSRGFRPLGPVFFGLAVRVTHGTDWIRLTMRCHKLGEKFTLHIDEGPSYTFQLPLADHDPTEFYELLFHHVRAQFTEAIDHYDRGTDARSIGFDFSESEESQDQA</sequence>
<dbReference type="EMBL" id="JBHSSW010000012">
    <property type="protein sequence ID" value="MFC6198614.1"/>
    <property type="molecule type" value="Genomic_DNA"/>
</dbReference>
<comment type="caution">
    <text evidence="1">The sequence shown here is derived from an EMBL/GenBank/DDBJ whole genome shotgun (WGS) entry which is preliminary data.</text>
</comment>
<evidence type="ECO:0000313" key="2">
    <source>
        <dbReference type="Proteomes" id="UP001596303"/>
    </source>
</evidence>
<gene>
    <name evidence="1" type="ORF">ACFQDM_11005</name>
</gene>
<evidence type="ECO:0000313" key="1">
    <source>
        <dbReference type="EMBL" id="MFC6198614.1"/>
    </source>
</evidence>
<protein>
    <submittedName>
        <fullName evidence="1">Uncharacterized protein</fullName>
    </submittedName>
</protein>
<proteinExistence type="predicted"/>
<reference evidence="2" key="1">
    <citation type="journal article" date="2019" name="Int. J. Syst. Evol. Microbiol.">
        <title>The Global Catalogue of Microorganisms (GCM) 10K type strain sequencing project: providing services to taxonomists for standard genome sequencing and annotation.</title>
        <authorList>
            <consortium name="The Broad Institute Genomics Platform"/>
            <consortium name="The Broad Institute Genome Sequencing Center for Infectious Disease"/>
            <person name="Wu L."/>
            <person name="Ma J."/>
        </authorList>
    </citation>
    <scope>NUCLEOTIDE SEQUENCE [LARGE SCALE GENOMIC DNA]</scope>
    <source>
        <strain evidence="2">CGMCC-1.15741</strain>
    </source>
</reference>